<dbReference type="Pfam" id="PF00651">
    <property type="entry name" value="BTB"/>
    <property type="match status" value="1"/>
</dbReference>
<dbReference type="InterPro" id="IPR011333">
    <property type="entry name" value="SKP1/BTB/POZ_sf"/>
</dbReference>
<sequence>MSKDQDIPEGSFIVPAPFDLLSPGDCILKSIEGIEFKVLRPILSAASPVMADMFSLPQGGAHKVPHEETSDHLPIIPMQEDAETIHNLLVLLYPTSLLKNLGAKAAIKLAKAYDKYLIPKDRLLLSVAPLYNSKSALKASPVELYWMAWELEMMEEAKTASRYTHGIPFEDLHAALPLEPLKRILDLRRRREEELDSLIAVASPRHHLCRRHGANDQELFREIAALKTKVRQSIQVPYPEEGARAFFFFGLNTGYPPTRPPPPGSNSRFVGCTCFDGCDWDSMSSALASALQNFPQCI</sequence>
<protein>
    <recommendedName>
        <fullName evidence="1">BTB domain-containing protein</fullName>
    </recommendedName>
</protein>
<dbReference type="OrthoDB" id="3357985at2759"/>
<gene>
    <name evidence="2" type="ORF">M407DRAFT_25790</name>
</gene>
<dbReference type="Gene3D" id="3.30.710.10">
    <property type="entry name" value="Potassium Channel Kv1.1, Chain A"/>
    <property type="match status" value="1"/>
</dbReference>
<reference evidence="2 3" key="1">
    <citation type="submission" date="2014-04" db="EMBL/GenBank/DDBJ databases">
        <authorList>
            <consortium name="DOE Joint Genome Institute"/>
            <person name="Kuo A."/>
            <person name="Girlanda M."/>
            <person name="Perotto S."/>
            <person name="Kohler A."/>
            <person name="Nagy L.G."/>
            <person name="Floudas D."/>
            <person name="Copeland A."/>
            <person name="Barry K.W."/>
            <person name="Cichocki N."/>
            <person name="Veneault-Fourrey C."/>
            <person name="LaButti K."/>
            <person name="Lindquist E.A."/>
            <person name="Lipzen A."/>
            <person name="Lundell T."/>
            <person name="Morin E."/>
            <person name="Murat C."/>
            <person name="Sun H."/>
            <person name="Tunlid A."/>
            <person name="Henrissat B."/>
            <person name="Grigoriev I.V."/>
            <person name="Hibbett D.S."/>
            <person name="Martin F."/>
            <person name="Nordberg H.P."/>
            <person name="Cantor M.N."/>
            <person name="Hua S.X."/>
        </authorList>
    </citation>
    <scope>NUCLEOTIDE SEQUENCE [LARGE SCALE GENOMIC DNA]</scope>
    <source>
        <strain evidence="2 3">MUT 4182</strain>
    </source>
</reference>
<dbReference type="InterPro" id="IPR000210">
    <property type="entry name" value="BTB/POZ_dom"/>
</dbReference>
<evidence type="ECO:0000313" key="2">
    <source>
        <dbReference type="EMBL" id="KIO24829.1"/>
    </source>
</evidence>
<evidence type="ECO:0000259" key="1">
    <source>
        <dbReference type="Pfam" id="PF00651"/>
    </source>
</evidence>
<feature type="domain" description="BTB" evidence="1">
    <location>
        <begin position="25"/>
        <end position="119"/>
    </location>
</feature>
<keyword evidence="3" id="KW-1185">Reference proteome</keyword>
<evidence type="ECO:0000313" key="3">
    <source>
        <dbReference type="Proteomes" id="UP000054248"/>
    </source>
</evidence>
<reference evidence="3" key="2">
    <citation type="submission" date="2015-01" db="EMBL/GenBank/DDBJ databases">
        <title>Evolutionary Origins and Diversification of the Mycorrhizal Mutualists.</title>
        <authorList>
            <consortium name="DOE Joint Genome Institute"/>
            <consortium name="Mycorrhizal Genomics Consortium"/>
            <person name="Kohler A."/>
            <person name="Kuo A."/>
            <person name="Nagy L.G."/>
            <person name="Floudas D."/>
            <person name="Copeland A."/>
            <person name="Barry K.W."/>
            <person name="Cichocki N."/>
            <person name="Veneault-Fourrey C."/>
            <person name="LaButti K."/>
            <person name="Lindquist E.A."/>
            <person name="Lipzen A."/>
            <person name="Lundell T."/>
            <person name="Morin E."/>
            <person name="Murat C."/>
            <person name="Riley R."/>
            <person name="Ohm R."/>
            <person name="Sun H."/>
            <person name="Tunlid A."/>
            <person name="Henrissat B."/>
            <person name="Grigoriev I.V."/>
            <person name="Hibbett D.S."/>
            <person name="Martin F."/>
        </authorList>
    </citation>
    <scope>NUCLEOTIDE SEQUENCE [LARGE SCALE GENOMIC DNA]</scope>
    <source>
        <strain evidence="3">MUT 4182</strain>
    </source>
</reference>
<proteinExistence type="predicted"/>
<dbReference type="HOGENOM" id="CLU_052397_1_0_1"/>
<dbReference type="AlphaFoldDB" id="A0A0C3QGW2"/>
<name>A0A0C3QGW2_9AGAM</name>
<dbReference type="EMBL" id="KN823053">
    <property type="protein sequence ID" value="KIO24829.1"/>
    <property type="molecule type" value="Genomic_DNA"/>
</dbReference>
<accession>A0A0C3QGW2</accession>
<organism evidence="2 3">
    <name type="scientific">Tulasnella calospora MUT 4182</name>
    <dbReference type="NCBI Taxonomy" id="1051891"/>
    <lineage>
        <taxon>Eukaryota</taxon>
        <taxon>Fungi</taxon>
        <taxon>Dikarya</taxon>
        <taxon>Basidiomycota</taxon>
        <taxon>Agaricomycotina</taxon>
        <taxon>Agaricomycetes</taxon>
        <taxon>Cantharellales</taxon>
        <taxon>Tulasnellaceae</taxon>
        <taxon>Tulasnella</taxon>
    </lineage>
</organism>
<dbReference type="Proteomes" id="UP000054248">
    <property type="component" value="Unassembled WGS sequence"/>
</dbReference>